<feature type="transmembrane region" description="Helical" evidence="5">
    <location>
        <begin position="352"/>
        <end position="373"/>
    </location>
</feature>
<dbReference type="RefSeq" id="WP_234864228.1">
    <property type="nucleotide sequence ID" value="NZ_JAKEVY010000001.1"/>
</dbReference>
<comment type="caution">
    <text evidence="7">The sequence shown here is derived from an EMBL/GenBank/DDBJ whole genome shotgun (WGS) entry which is preliminary data.</text>
</comment>
<comment type="subcellular location">
    <subcellularLocation>
        <location evidence="1">Membrane</location>
        <topology evidence="1">Multi-pass membrane protein</topology>
    </subcellularLocation>
</comment>
<dbReference type="PANTHER" id="PTHR23508">
    <property type="entry name" value="CARBOXYLIC ACID TRANSPORTER PROTEIN HOMOLOG"/>
    <property type="match status" value="1"/>
</dbReference>
<feature type="transmembrane region" description="Helical" evidence="5">
    <location>
        <begin position="20"/>
        <end position="42"/>
    </location>
</feature>
<feature type="transmembrane region" description="Helical" evidence="5">
    <location>
        <begin position="62"/>
        <end position="80"/>
    </location>
</feature>
<feature type="transmembrane region" description="Helical" evidence="5">
    <location>
        <begin position="263"/>
        <end position="282"/>
    </location>
</feature>
<feature type="transmembrane region" description="Helical" evidence="5">
    <location>
        <begin position="222"/>
        <end position="243"/>
    </location>
</feature>
<feature type="transmembrane region" description="Helical" evidence="5">
    <location>
        <begin position="379"/>
        <end position="401"/>
    </location>
</feature>
<reference evidence="7 8" key="1">
    <citation type="submission" date="2022-01" db="EMBL/GenBank/DDBJ databases">
        <title>Flavihumibacter sp. nov., isolated from sediment of a river.</title>
        <authorList>
            <person name="Liu H."/>
        </authorList>
    </citation>
    <scope>NUCLEOTIDE SEQUENCE [LARGE SCALE GENOMIC DNA]</scope>
    <source>
        <strain evidence="7 8">RY-1</strain>
    </source>
</reference>
<keyword evidence="4 5" id="KW-0472">Membrane</keyword>
<evidence type="ECO:0000259" key="6">
    <source>
        <dbReference type="PROSITE" id="PS50850"/>
    </source>
</evidence>
<protein>
    <submittedName>
        <fullName evidence="7">MFS transporter</fullName>
    </submittedName>
</protein>
<dbReference type="InterPro" id="IPR011701">
    <property type="entry name" value="MFS"/>
</dbReference>
<dbReference type="InterPro" id="IPR020846">
    <property type="entry name" value="MFS_dom"/>
</dbReference>
<dbReference type="PANTHER" id="PTHR23508:SF10">
    <property type="entry name" value="CARBOXYLIC ACID TRANSPORTER PROTEIN HOMOLOG"/>
    <property type="match status" value="1"/>
</dbReference>
<proteinExistence type="predicted"/>
<sequence>MSEFTSSKDANLRQLFSIPVLVAALGYFVDIYDLLLFGIVRLPSLRDMGLDESAASATGASILNWQMTGLLLGGMIWGVLGDKKGRLSVMFGSILTYSLANIACGLVKDPFTYKVLRFIAGIGLAGELGAGITLVAEVLPKKLRALGTSLVAGIGLLGAVVAYFTVEWFAWRTAYFIGGGMGISLLLLRVGVFESGVFEGVKEKENVKRGDFFSIFKRRERLFRYLKCVGMGMPTWFVIGILATFSNEFGKALGINEPVSPGLSIMWCYVGLSFGDLASGVISHQLQSRKKAVLYMMLFTLLFSLVYLFAGIRSLGLFYAITLFMGLGIGYWAMFVTIGAEQFGTNLRATAATTIPNMVRGTVVFMTTGFAYFKTFFQVPIAGAAVGAICFAIGLLSVLTISETHGRDLDFLEE</sequence>
<dbReference type="EMBL" id="JAKEVY010000001">
    <property type="protein sequence ID" value="MCF1713700.1"/>
    <property type="molecule type" value="Genomic_DNA"/>
</dbReference>
<evidence type="ECO:0000256" key="2">
    <source>
        <dbReference type="ARBA" id="ARBA00022692"/>
    </source>
</evidence>
<dbReference type="Gene3D" id="1.20.1250.20">
    <property type="entry name" value="MFS general substrate transporter like domains"/>
    <property type="match status" value="2"/>
</dbReference>
<feature type="transmembrane region" description="Helical" evidence="5">
    <location>
        <begin position="143"/>
        <end position="164"/>
    </location>
</feature>
<gene>
    <name evidence="7" type="ORF">L0U88_03530</name>
</gene>
<feature type="transmembrane region" description="Helical" evidence="5">
    <location>
        <begin position="87"/>
        <end position="103"/>
    </location>
</feature>
<dbReference type="Pfam" id="PF07690">
    <property type="entry name" value="MFS_1"/>
    <property type="match status" value="1"/>
</dbReference>
<dbReference type="SUPFAM" id="SSF103473">
    <property type="entry name" value="MFS general substrate transporter"/>
    <property type="match status" value="1"/>
</dbReference>
<keyword evidence="3 5" id="KW-1133">Transmembrane helix</keyword>
<evidence type="ECO:0000256" key="4">
    <source>
        <dbReference type="ARBA" id="ARBA00023136"/>
    </source>
</evidence>
<evidence type="ECO:0000256" key="3">
    <source>
        <dbReference type="ARBA" id="ARBA00022989"/>
    </source>
</evidence>
<keyword evidence="8" id="KW-1185">Reference proteome</keyword>
<evidence type="ECO:0000313" key="7">
    <source>
        <dbReference type="EMBL" id="MCF1713700.1"/>
    </source>
</evidence>
<accession>A0ABS9BEI7</accession>
<feature type="transmembrane region" description="Helical" evidence="5">
    <location>
        <begin position="318"/>
        <end position="340"/>
    </location>
</feature>
<dbReference type="Proteomes" id="UP001200145">
    <property type="component" value="Unassembled WGS sequence"/>
</dbReference>
<feature type="transmembrane region" description="Helical" evidence="5">
    <location>
        <begin position="115"/>
        <end position="136"/>
    </location>
</feature>
<name>A0ABS9BEI7_9BACT</name>
<keyword evidence="2 5" id="KW-0812">Transmembrane</keyword>
<evidence type="ECO:0000256" key="5">
    <source>
        <dbReference type="SAM" id="Phobius"/>
    </source>
</evidence>
<organism evidence="7 8">
    <name type="scientific">Flavihumibacter fluminis</name>
    <dbReference type="NCBI Taxonomy" id="2909236"/>
    <lineage>
        <taxon>Bacteria</taxon>
        <taxon>Pseudomonadati</taxon>
        <taxon>Bacteroidota</taxon>
        <taxon>Chitinophagia</taxon>
        <taxon>Chitinophagales</taxon>
        <taxon>Chitinophagaceae</taxon>
        <taxon>Flavihumibacter</taxon>
    </lineage>
</organism>
<evidence type="ECO:0000313" key="8">
    <source>
        <dbReference type="Proteomes" id="UP001200145"/>
    </source>
</evidence>
<feature type="domain" description="Major facilitator superfamily (MFS) profile" evidence="6">
    <location>
        <begin position="19"/>
        <end position="405"/>
    </location>
</feature>
<dbReference type="PROSITE" id="PS50850">
    <property type="entry name" value="MFS"/>
    <property type="match status" value="1"/>
</dbReference>
<evidence type="ECO:0000256" key="1">
    <source>
        <dbReference type="ARBA" id="ARBA00004141"/>
    </source>
</evidence>
<feature type="transmembrane region" description="Helical" evidence="5">
    <location>
        <begin position="176"/>
        <end position="201"/>
    </location>
</feature>
<feature type="transmembrane region" description="Helical" evidence="5">
    <location>
        <begin position="294"/>
        <end position="312"/>
    </location>
</feature>
<dbReference type="InterPro" id="IPR036259">
    <property type="entry name" value="MFS_trans_sf"/>
</dbReference>
<dbReference type="CDD" id="cd17316">
    <property type="entry name" value="MFS_SV2_like"/>
    <property type="match status" value="1"/>
</dbReference>